<dbReference type="Proteomes" id="UP000247647">
    <property type="component" value="Unassembled WGS sequence"/>
</dbReference>
<protein>
    <submittedName>
        <fullName evidence="1">Uncharacterized protein</fullName>
    </submittedName>
</protein>
<sequence>MSIVPPFDLWRRPYPEISSKHTSITVYVNSSHLSPLTLATYLASLFSPRASHRSRINRGSCFRTAQKDPSQGRGSPSWVALVAKPGTQCRRNHSQASVCYIRCEEYTLFLNPCSGTRSPSQNVVQQMWSSPDGVVCAFSIPRYSGEQVVPLISAQGRGRGSQGVRCEESKTTLLDLQS</sequence>
<dbReference type="OrthoDB" id="10579589at2759"/>
<reference evidence="1" key="1">
    <citation type="submission" date="2016-12" db="EMBL/GenBank/DDBJ databases">
        <title>The genomes of Aspergillus section Nigri reveals drivers in fungal speciation.</title>
        <authorList>
            <consortium name="DOE Joint Genome Institute"/>
            <person name="Vesth T.C."/>
            <person name="Nybo J."/>
            <person name="Theobald S."/>
            <person name="Brandl J."/>
            <person name="Frisvad J.C."/>
            <person name="Nielsen K.F."/>
            <person name="Lyhne E.K."/>
            <person name="Kogle M.E."/>
            <person name="Kuo A."/>
            <person name="Riley R."/>
            <person name="Clum A."/>
            <person name="Nolan M."/>
            <person name="Lipzen A."/>
            <person name="Salamov A."/>
            <person name="Henrissat B."/>
            <person name="Wiebenga A."/>
            <person name="De Vries R.P."/>
            <person name="Grigoriev I.V."/>
            <person name="Mortensen U.H."/>
            <person name="Andersen M.R."/>
            <person name="Baker S.E."/>
        </authorList>
    </citation>
    <scope>NUCLEOTIDE SEQUENCE [LARGE SCALE GENOMIC DNA]</scope>
    <source>
        <strain evidence="1">CBS 115656</strain>
    </source>
</reference>
<gene>
    <name evidence="1" type="ORF">BO87DRAFT_428457</name>
</gene>
<dbReference type="EMBL" id="KZ821471">
    <property type="protein sequence ID" value="PYH31823.1"/>
    <property type="molecule type" value="Genomic_DNA"/>
</dbReference>
<name>A0A318YH23_ASPNB</name>
<dbReference type="AlphaFoldDB" id="A0A318YH23"/>
<organism evidence="1 2">
    <name type="scientific">Aspergillus neoniger (strain CBS 115656)</name>
    <dbReference type="NCBI Taxonomy" id="1448310"/>
    <lineage>
        <taxon>Eukaryota</taxon>
        <taxon>Fungi</taxon>
        <taxon>Dikarya</taxon>
        <taxon>Ascomycota</taxon>
        <taxon>Pezizomycotina</taxon>
        <taxon>Eurotiomycetes</taxon>
        <taxon>Eurotiomycetidae</taxon>
        <taxon>Eurotiales</taxon>
        <taxon>Aspergillaceae</taxon>
        <taxon>Aspergillus</taxon>
        <taxon>Aspergillus subgen. Circumdati</taxon>
    </lineage>
</organism>
<proteinExistence type="predicted"/>
<keyword evidence="2" id="KW-1185">Reference proteome</keyword>
<accession>A0A318YH23</accession>
<evidence type="ECO:0000313" key="2">
    <source>
        <dbReference type="Proteomes" id="UP000247647"/>
    </source>
</evidence>
<dbReference type="RefSeq" id="XP_025477301.1">
    <property type="nucleotide sequence ID" value="XM_025627453.1"/>
</dbReference>
<evidence type="ECO:0000313" key="1">
    <source>
        <dbReference type="EMBL" id="PYH31823.1"/>
    </source>
</evidence>
<dbReference type="GeneID" id="37129909"/>